<protein>
    <recommendedName>
        <fullName evidence="3">C-5 cytosine-specific DNA methylase</fullName>
    </recommendedName>
</protein>
<dbReference type="AlphaFoldDB" id="A0A6H0V1Z0"/>
<accession>A0A6H0V1Z0</accession>
<evidence type="ECO:0008006" key="3">
    <source>
        <dbReference type="Google" id="ProtNLM"/>
    </source>
</evidence>
<dbReference type="InterPro" id="IPR029063">
    <property type="entry name" value="SAM-dependent_MTases_sf"/>
</dbReference>
<gene>
    <name evidence="1" type="ORF">GOQ20_02865</name>
</gene>
<dbReference type="SUPFAM" id="SSF53335">
    <property type="entry name" value="S-adenosyl-L-methionine-dependent methyltransferases"/>
    <property type="match status" value="1"/>
</dbReference>
<name>A0A6H0V1Z0_9BACT</name>
<evidence type="ECO:0000313" key="2">
    <source>
        <dbReference type="Proteomes" id="UP000503310"/>
    </source>
</evidence>
<organism evidence="1 2">
    <name type="scientific">Mycoplasmopsis gallinacea</name>
    <dbReference type="NCBI Taxonomy" id="29556"/>
    <lineage>
        <taxon>Bacteria</taxon>
        <taxon>Bacillati</taxon>
        <taxon>Mycoplasmatota</taxon>
        <taxon>Mycoplasmoidales</taxon>
        <taxon>Metamycoplasmataceae</taxon>
        <taxon>Mycoplasmopsis</taxon>
    </lineage>
</organism>
<sequence>MKQKLIVWDLFGGGNNSVYKSLIDSDKYEIHTIDITVPERKTQYDVDLSQDFKVLKKFFDKLPQPDIIVASPLCQSFSSVLSMKGGGTCFWKYKDSSKTCLTERTKEEFEQLKSGFTRYLKADNQLFIKRLGEKCIDNTLSIIKHYKPKYFYIENPHNSLMWKYIKYNTDFGNYFDLHFNKGRYGNYGFIIRKDTIFLSNVEMKLKWEKFIPPYYTEIVNGEIYTVMKDNPQKRVKGIRAFDFSKIGIKKSKAFSTRQISEIGEHSNIPKQLIREIFNYFI</sequence>
<dbReference type="EMBL" id="CP047225">
    <property type="protein sequence ID" value="QIW62351.1"/>
    <property type="molecule type" value="Genomic_DNA"/>
</dbReference>
<proteinExistence type="predicted"/>
<dbReference type="Gene3D" id="3.40.50.150">
    <property type="entry name" value="Vaccinia Virus protein VP39"/>
    <property type="match status" value="1"/>
</dbReference>
<evidence type="ECO:0000313" key="1">
    <source>
        <dbReference type="EMBL" id="QIW62351.1"/>
    </source>
</evidence>
<dbReference type="Proteomes" id="UP000503310">
    <property type="component" value="Chromosome"/>
</dbReference>
<reference evidence="1 2" key="1">
    <citation type="submission" date="2019-12" db="EMBL/GenBank/DDBJ databases">
        <title>Sequencing and analysis of the whole genome of Mycoplasma gallinaceum strain Peacock20181011.</title>
        <authorList>
            <person name="Liu X."/>
            <person name="Qin Z."/>
            <person name="Xu H."/>
        </authorList>
    </citation>
    <scope>NUCLEOTIDE SEQUENCE [LARGE SCALE GENOMIC DNA]</scope>
    <source>
        <strain evidence="1 2">Peacock20181011</strain>
    </source>
</reference>
<dbReference type="RefSeq" id="WP_167845319.1">
    <property type="nucleotide sequence ID" value="NZ_CP047225.1"/>
</dbReference>